<protein>
    <submittedName>
        <fullName evidence="1">Uncharacterized protein</fullName>
    </submittedName>
</protein>
<dbReference type="Proteomes" id="UP000812277">
    <property type="component" value="Unassembled WGS sequence"/>
</dbReference>
<accession>A0ABS7D5W1</accession>
<reference evidence="1 2" key="1">
    <citation type="submission" date="2021-07" db="EMBL/GenBank/DDBJ databases">
        <title>Paenibacillus radiodurans sp. nov., isolated from the southeastern edge of Tengger Desert.</title>
        <authorList>
            <person name="Zhang G."/>
        </authorList>
    </citation>
    <scope>NUCLEOTIDE SEQUENCE [LARGE SCALE GENOMIC DNA]</scope>
    <source>
        <strain evidence="1 2">DT7-4</strain>
    </source>
</reference>
<organism evidence="1 2">
    <name type="scientific">Paenibacillus oenotherae</name>
    <dbReference type="NCBI Taxonomy" id="1435645"/>
    <lineage>
        <taxon>Bacteria</taxon>
        <taxon>Bacillati</taxon>
        <taxon>Bacillota</taxon>
        <taxon>Bacilli</taxon>
        <taxon>Bacillales</taxon>
        <taxon>Paenibacillaceae</taxon>
        <taxon>Paenibacillus</taxon>
    </lineage>
</organism>
<sequence length="97" mass="11316">MENWEHRLASYYGKRMELIIEDYAGSDPLAPPASRPLHHVMLAHEGTHLQFYFNEKQFLAIPVYDDDRTRLQEAEQGTVFTSEDTAAKLIYTVRFLL</sequence>
<evidence type="ECO:0000313" key="2">
    <source>
        <dbReference type="Proteomes" id="UP000812277"/>
    </source>
</evidence>
<dbReference type="EMBL" id="JAHZIJ010000006">
    <property type="protein sequence ID" value="MBW7475246.1"/>
    <property type="molecule type" value="Genomic_DNA"/>
</dbReference>
<comment type="caution">
    <text evidence="1">The sequence shown here is derived from an EMBL/GenBank/DDBJ whole genome shotgun (WGS) entry which is preliminary data.</text>
</comment>
<keyword evidence="2" id="KW-1185">Reference proteome</keyword>
<evidence type="ECO:0000313" key="1">
    <source>
        <dbReference type="EMBL" id="MBW7475246.1"/>
    </source>
</evidence>
<name>A0ABS7D5W1_9BACL</name>
<proteinExistence type="predicted"/>
<gene>
    <name evidence="1" type="ORF">K0T92_10855</name>
</gene>
<dbReference type="RefSeq" id="WP_219872496.1">
    <property type="nucleotide sequence ID" value="NZ_JAHZIJ010000006.1"/>
</dbReference>